<dbReference type="Proteomes" id="UP000030598">
    <property type="component" value="Unassembled WGS sequence"/>
</dbReference>
<evidence type="ECO:0000313" key="7">
    <source>
        <dbReference type="EMBL" id="KGF87657.1"/>
    </source>
</evidence>
<evidence type="ECO:0000256" key="3">
    <source>
        <dbReference type="ARBA" id="ARBA00023157"/>
    </source>
</evidence>
<organism evidence="7 8">
    <name type="scientific">Prochlorococcus marinus str. GP2</name>
    <dbReference type="NCBI Taxonomy" id="59925"/>
    <lineage>
        <taxon>Bacteria</taxon>
        <taxon>Bacillati</taxon>
        <taxon>Cyanobacteriota</taxon>
        <taxon>Cyanophyceae</taxon>
        <taxon>Synechococcales</taxon>
        <taxon>Prochlorococcaceae</taxon>
        <taxon>Prochlorococcus</taxon>
    </lineage>
</organism>
<reference evidence="8" key="1">
    <citation type="journal article" date="2014" name="Sci. Data">
        <title>Genomes of diverse isolates of the marine cyanobacterium Prochlorococcus.</title>
        <authorList>
            <person name="Biller S."/>
            <person name="Berube P."/>
            <person name="Thompson J."/>
            <person name="Kelly L."/>
            <person name="Roggensack S."/>
            <person name="Awad L."/>
            <person name="Roache-Johnson K."/>
            <person name="Ding H."/>
            <person name="Giovannoni S.J."/>
            <person name="Moore L.R."/>
            <person name="Chisholm S.W."/>
        </authorList>
    </citation>
    <scope>NUCLEOTIDE SEQUENCE [LARGE SCALE GENOMIC DNA]</scope>
    <source>
        <strain evidence="8">GP2</strain>
    </source>
</reference>
<keyword evidence="1 6" id="KW-0963">Cytoplasm</keyword>
<evidence type="ECO:0000256" key="4">
    <source>
        <dbReference type="ARBA" id="ARBA00023186"/>
    </source>
</evidence>
<dbReference type="AlphaFoldDB" id="A0A0A1ZDM2"/>
<name>A0A0A1ZDM2_PROMR</name>
<comment type="function">
    <text evidence="6">Redox regulated molecular chaperone. Protects both thermally unfolding and oxidatively damaged proteins from irreversible aggregation. Plays an important role in the bacterial defense system toward oxidative stress.</text>
</comment>
<dbReference type="RefSeq" id="WP_032524222.1">
    <property type="nucleotide sequence ID" value="NZ_CP138934.1"/>
</dbReference>
<dbReference type="STRING" id="59925.EU91_0689"/>
<dbReference type="InterPro" id="IPR016153">
    <property type="entry name" value="Heat_shock_Hsp33_N"/>
</dbReference>
<keyword evidence="7" id="KW-0346">Stress response</keyword>
<evidence type="ECO:0000313" key="8">
    <source>
        <dbReference type="Proteomes" id="UP000030598"/>
    </source>
</evidence>
<dbReference type="Gene3D" id="3.55.30.10">
    <property type="entry name" value="Hsp33 domain"/>
    <property type="match status" value="1"/>
</dbReference>
<dbReference type="PANTHER" id="PTHR30111:SF1">
    <property type="entry name" value="33 KDA CHAPERONIN"/>
    <property type="match status" value="1"/>
</dbReference>
<comment type="similarity">
    <text evidence="6">Belongs to the HSP33 family.</text>
</comment>
<dbReference type="PANTHER" id="PTHR30111">
    <property type="entry name" value="33 KDA CHAPERONIN"/>
    <property type="match status" value="1"/>
</dbReference>
<dbReference type="OrthoDB" id="9776534at2"/>
<gene>
    <name evidence="6" type="primary">hslO</name>
    <name evidence="7" type="ORF">EU91_0689</name>
</gene>
<dbReference type="InterPro" id="IPR016154">
    <property type="entry name" value="Heat_shock_Hsp33_C"/>
</dbReference>
<feature type="disulfide bond" description="Redox-active" evidence="6">
    <location>
        <begin position="280"/>
        <end position="283"/>
    </location>
</feature>
<sequence length="302" mass="33498">MQDRIVRATAANGGIRLVAVLTTESSLEAKKRHGLSYLTTSILGRAFSASLLLASSMKIMHGRVTLRVRSDGPLKGLLVDAGRDGKVRGYVGNPNLELDLVKIDNNKYSFDFTKAIGTGYLNVIRDSGFGEPFTSTVELVNGNIAEDLASYLYHSEQTPSAVFIGEKIQNKSVICSGGLLAQVLPKKDTDPLLVSLLEERCKEINSFSEDLFKSKDNLLSLIRNIFPDIDDKSISEKARSQEVSFKCKCSKQRSLNAMRMLDKSELKDILKKDGKAELVCEFCKNKYLINYEEIKSLIENQS</sequence>
<dbReference type="Gene3D" id="3.90.1280.10">
    <property type="entry name" value="HSP33 redox switch-like"/>
    <property type="match status" value="1"/>
</dbReference>
<dbReference type="GO" id="GO:0005737">
    <property type="term" value="C:cytoplasm"/>
    <property type="evidence" value="ECO:0007669"/>
    <property type="project" value="UniProtKB-SubCell"/>
</dbReference>
<protein>
    <recommendedName>
        <fullName evidence="6">33 kDa chaperonin</fullName>
    </recommendedName>
    <alternativeName>
        <fullName evidence="6">Heat shock protein 33 homolog</fullName>
        <shortName evidence="6">HSP33</shortName>
    </alternativeName>
</protein>
<evidence type="ECO:0000256" key="2">
    <source>
        <dbReference type="ARBA" id="ARBA00022833"/>
    </source>
</evidence>
<dbReference type="Pfam" id="PF01430">
    <property type="entry name" value="HSP33"/>
    <property type="match status" value="1"/>
</dbReference>
<comment type="PTM">
    <text evidence="6">Under oxidizing conditions two disulfide bonds are formed involving the reactive cysteines. Under reducing conditions zinc is bound to the reactive cysteines and the protein is inactive.</text>
</comment>
<comment type="subcellular location">
    <subcellularLocation>
        <location evidence="6">Cytoplasm</location>
    </subcellularLocation>
</comment>
<dbReference type="CDD" id="cd00498">
    <property type="entry name" value="Hsp33"/>
    <property type="match status" value="1"/>
</dbReference>
<evidence type="ECO:0000256" key="6">
    <source>
        <dbReference type="HAMAP-Rule" id="MF_00117"/>
    </source>
</evidence>
<keyword evidence="2 6" id="KW-0862">Zinc</keyword>
<dbReference type="SUPFAM" id="SSF64397">
    <property type="entry name" value="Hsp33 domain"/>
    <property type="match status" value="1"/>
</dbReference>
<dbReference type="EMBL" id="JNAH01000004">
    <property type="protein sequence ID" value="KGF87657.1"/>
    <property type="molecule type" value="Genomic_DNA"/>
</dbReference>
<dbReference type="GO" id="GO:0044183">
    <property type="term" value="F:protein folding chaperone"/>
    <property type="evidence" value="ECO:0007669"/>
    <property type="project" value="TreeGrafter"/>
</dbReference>
<dbReference type="PIRSF" id="PIRSF005261">
    <property type="entry name" value="Heat_shock_Hsp33"/>
    <property type="match status" value="1"/>
</dbReference>
<dbReference type="NCBIfam" id="NF001033">
    <property type="entry name" value="PRK00114.1"/>
    <property type="match status" value="1"/>
</dbReference>
<dbReference type="eggNOG" id="COG1281">
    <property type="taxonomic scope" value="Bacteria"/>
</dbReference>
<dbReference type="InterPro" id="IPR000397">
    <property type="entry name" value="Heat_shock_Hsp33"/>
</dbReference>
<proteinExistence type="inferred from homology"/>
<dbReference type="GO" id="GO:0042026">
    <property type="term" value="P:protein refolding"/>
    <property type="evidence" value="ECO:0007669"/>
    <property type="project" value="TreeGrafter"/>
</dbReference>
<dbReference type="SUPFAM" id="SSF118352">
    <property type="entry name" value="HSP33 redox switch-like"/>
    <property type="match status" value="1"/>
</dbReference>
<evidence type="ECO:0000256" key="5">
    <source>
        <dbReference type="ARBA" id="ARBA00023284"/>
    </source>
</evidence>
<keyword evidence="4 6" id="KW-0143">Chaperone</keyword>
<feature type="disulfide bond" description="Redox-active" evidence="6">
    <location>
        <begin position="247"/>
        <end position="249"/>
    </location>
</feature>
<keyword evidence="3 6" id="KW-1015">Disulfide bond</keyword>
<keyword evidence="5 6" id="KW-0676">Redox-active center</keyword>
<evidence type="ECO:0000256" key="1">
    <source>
        <dbReference type="ARBA" id="ARBA00022490"/>
    </source>
</evidence>
<accession>A0A0A1ZDM2</accession>
<comment type="caution">
    <text evidence="7">The sequence shown here is derived from an EMBL/GenBank/DDBJ whole genome shotgun (WGS) entry which is preliminary data.</text>
</comment>
<dbReference type="GO" id="GO:0051082">
    <property type="term" value="F:unfolded protein binding"/>
    <property type="evidence" value="ECO:0007669"/>
    <property type="project" value="UniProtKB-UniRule"/>
</dbReference>
<dbReference type="HAMAP" id="MF_00117">
    <property type="entry name" value="HslO"/>
    <property type="match status" value="1"/>
</dbReference>